<keyword evidence="1" id="KW-1133">Transmembrane helix</keyword>
<accession>A0A923I3Z4</accession>
<dbReference type="AlphaFoldDB" id="A0A923I3Z4"/>
<dbReference type="Proteomes" id="UP000659630">
    <property type="component" value="Unassembled WGS sequence"/>
</dbReference>
<evidence type="ECO:0000313" key="3">
    <source>
        <dbReference type="Proteomes" id="UP000659630"/>
    </source>
</evidence>
<reference evidence="2" key="1">
    <citation type="submission" date="2020-08" db="EMBL/GenBank/DDBJ databases">
        <title>Genome public.</title>
        <authorList>
            <person name="Liu C."/>
            <person name="Sun Q."/>
        </authorList>
    </citation>
    <scope>NUCLEOTIDE SEQUENCE</scope>
    <source>
        <strain evidence="2">BX8</strain>
    </source>
</reference>
<evidence type="ECO:0000313" key="2">
    <source>
        <dbReference type="EMBL" id="MBC5579910.1"/>
    </source>
</evidence>
<name>A0A923I3Z4_9FIRM</name>
<keyword evidence="3" id="KW-1185">Reference proteome</keyword>
<keyword evidence="1" id="KW-0812">Transmembrane</keyword>
<gene>
    <name evidence="2" type="ORF">H8S23_00115</name>
</gene>
<dbReference type="RefSeq" id="WP_186886291.1">
    <property type="nucleotide sequence ID" value="NZ_JACONZ010000001.1"/>
</dbReference>
<evidence type="ECO:0008006" key="4">
    <source>
        <dbReference type="Google" id="ProtNLM"/>
    </source>
</evidence>
<keyword evidence="1" id="KW-0472">Membrane</keyword>
<comment type="caution">
    <text evidence="2">The sequence shown here is derived from an EMBL/GenBank/DDBJ whole genome shotgun (WGS) entry which is preliminary data.</text>
</comment>
<feature type="transmembrane region" description="Helical" evidence="1">
    <location>
        <begin position="7"/>
        <end position="25"/>
    </location>
</feature>
<organism evidence="2 3">
    <name type="scientific">Anaerofilum hominis</name>
    <dbReference type="NCBI Taxonomy" id="2763016"/>
    <lineage>
        <taxon>Bacteria</taxon>
        <taxon>Bacillati</taxon>
        <taxon>Bacillota</taxon>
        <taxon>Clostridia</taxon>
        <taxon>Eubacteriales</taxon>
        <taxon>Oscillospiraceae</taxon>
        <taxon>Anaerofilum</taxon>
    </lineage>
</organism>
<dbReference type="EMBL" id="JACONZ010000001">
    <property type="protein sequence ID" value="MBC5579910.1"/>
    <property type="molecule type" value="Genomic_DNA"/>
</dbReference>
<feature type="transmembrane region" description="Helical" evidence="1">
    <location>
        <begin position="170"/>
        <end position="194"/>
    </location>
</feature>
<feature type="transmembrane region" description="Helical" evidence="1">
    <location>
        <begin position="118"/>
        <end position="149"/>
    </location>
</feature>
<feature type="transmembrane region" description="Helical" evidence="1">
    <location>
        <begin position="31"/>
        <end position="50"/>
    </location>
</feature>
<evidence type="ECO:0000256" key="1">
    <source>
        <dbReference type="SAM" id="Phobius"/>
    </source>
</evidence>
<feature type="transmembrane region" description="Helical" evidence="1">
    <location>
        <begin position="89"/>
        <end position="112"/>
    </location>
</feature>
<protein>
    <recommendedName>
        <fullName evidence="4">DUF624 domain-containing protein</fullName>
    </recommendedName>
</protein>
<proteinExistence type="predicted"/>
<sequence length="227" mass="24943">MILRENFWDLLLLNFCFCSCVLPFAAAGLFFFFAGALLAAVLCLALAALLSGPAGCAMARVFCDWQCGRACAPVGRFWPAFRENIKHGALLGLFYQSMLALAGFAACVYFFSPQGSPLFLLCGWLSLFLFLAIFLSSFYAYMMAANLALSLPQILKNAFLLFFLDWENSLFLCTASVLCALAVLSALPFTLFLVPAGGFSILWLFNSCFAWRGILRFAVLPSAPEKE</sequence>
<feature type="transmembrane region" description="Helical" evidence="1">
    <location>
        <begin position="200"/>
        <end position="219"/>
    </location>
</feature>